<reference evidence="2" key="1">
    <citation type="submission" date="2017-11" db="EMBL/GenBank/DDBJ databases">
        <authorList>
            <person name="Lima N.C."/>
            <person name="Parody-Merino A.M."/>
            <person name="Battley P.F."/>
            <person name="Fidler A.E."/>
            <person name="Prosdocimi F."/>
        </authorList>
    </citation>
    <scope>NUCLEOTIDE SEQUENCE [LARGE SCALE GENOMIC DNA]</scope>
</reference>
<gene>
    <name evidence="1" type="ORF">llap_21693</name>
</gene>
<reference evidence="2" key="2">
    <citation type="submission" date="2017-12" db="EMBL/GenBank/DDBJ databases">
        <title>Genome sequence of the Bar-tailed Godwit (Limosa lapponica baueri).</title>
        <authorList>
            <person name="Lima N.C.B."/>
            <person name="Parody-Merino A.M."/>
            <person name="Battley P.F."/>
            <person name="Fidler A.E."/>
            <person name="Prosdocimi F."/>
        </authorList>
    </citation>
    <scope>NUCLEOTIDE SEQUENCE [LARGE SCALE GENOMIC DNA]</scope>
</reference>
<dbReference type="AlphaFoldDB" id="A0A2I0T2H8"/>
<dbReference type="Proteomes" id="UP000233556">
    <property type="component" value="Unassembled WGS sequence"/>
</dbReference>
<proteinExistence type="predicted"/>
<evidence type="ECO:0000313" key="2">
    <source>
        <dbReference type="Proteomes" id="UP000233556"/>
    </source>
</evidence>
<accession>A0A2I0T2H8</accession>
<dbReference type="EMBL" id="KZ523081">
    <property type="protein sequence ID" value="PKU28003.1"/>
    <property type="molecule type" value="Genomic_DNA"/>
</dbReference>
<keyword evidence="2" id="KW-1185">Reference proteome</keyword>
<name>A0A2I0T2H8_LIMLA</name>
<organism evidence="1 2">
    <name type="scientific">Limosa lapponica baueri</name>
    <dbReference type="NCBI Taxonomy" id="1758121"/>
    <lineage>
        <taxon>Eukaryota</taxon>
        <taxon>Metazoa</taxon>
        <taxon>Chordata</taxon>
        <taxon>Craniata</taxon>
        <taxon>Vertebrata</taxon>
        <taxon>Euteleostomi</taxon>
        <taxon>Archelosauria</taxon>
        <taxon>Archosauria</taxon>
        <taxon>Dinosauria</taxon>
        <taxon>Saurischia</taxon>
        <taxon>Theropoda</taxon>
        <taxon>Coelurosauria</taxon>
        <taxon>Aves</taxon>
        <taxon>Neognathae</taxon>
        <taxon>Neoaves</taxon>
        <taxon>Charadriiformes</taxon>
        <taxon>Scolopacidae</taxon>
        <taxon>Limosa</taxon>
    </lineage>
</organism>
<sequence length="96" mass="10365">MKGMVVTRVSYAFWIMALINLKHTPGHLIQGVSLDRGPHSWLVGGEEAGAVMSFSIEVAQRALSASEEKPALITSDSADAMGNVLLITPECYLFCQ</sequence>
<dbReference type="OrthoDB" id="413079at2759"/>
<evidence type="ECO:0000313" key="1">
    <source>
        <dbReference type="EMBL" id="PKU28003.1"/>
    </source>
</evidence>
<protein>
    <submittedName>
        <fullName evidence="1">Uncharacterized protein</fullName>
    </submittedName>
</protein>